<evidence type="ECO:0000313" key="1">
    <source>
        <dbReference type="EMBL" id="RID70530.1"/>
    </source>
</evidence>
<name>A0A398A4H2_BRACM</name>
<dbReference type="EMBL" id="CM010630">
    <property type="protein sequence ID" value="RID70530.1"/>
    <property type="molecule type" value="Genomic_DNA"/>
</dbReference>
<dbReference type="AlphaFoldDB" id="A0A398A4H2"/>
<sequence length="74" mass="8184">MNVTDTSMDPIVEKSEDIKDLSESATLYVPIVEVVEVSNHVPSPPKKMEIVCGLSAASDPKKFRKKSKHGDRED</sequence>
<gene>
    <name evidence="1" type="ORF">BRARA_C02543</name>
</gene>
<evidence type="ECO:0000313" key="2">
    <source>
        <dbReference type="Proteomes" id="UP000264353"/>
    </source>
</evidence>
<protein>
    <submittedName>
        <fullName evidence="1">Uncharacterized protein</fullName>
    </submittedName>
</protein>
<accession>A0A398A4H2</accession>
<organism evidence="1 2">
    <name type="scientific">Brassica campestris</name>
    <name type="common">Field mustard</name>
    <dbReference type="NCBI Taxonomy" id="3711"/>
    <lineage>
        <taxon>Eukaryota</taxon>
        <taxon>Viridiplantae</taxon>
        <taxon>Streptophyta</taxon>
        <taxon>Embryophyta</taxon>
        <taxon>Tracheophyta</taxon>
        <taxon>Spermatophyta</taxon>
        <taxon>Magnoliopsida</taxon>
        <taxon>eudicotyledons</taxon>
        <taxon>Gunneridae</taxon>
        <taxon>Pentapetalae</taxon>
        <taxon>rosids</taxon>
        <taxon>malvids</taxon>
        <taxon>Brassicales</taxon>
        <taxon>Brassicaceae</taxon>
        <taxon>Brassiceae</taxon>
        <taxon>Brassica</taxon>
    </lineage>
</organism>
<dbReference type="Proteomes" id="UP000264353">
    <property type="component" value="Chromosome A3"/>
</dbReference>
<proteinExistence type="predicted"/>
<reference evidence="1 2" key="1">
    <citation type="submission" date="2018-06" db="EMBL/GenBank/DDBJ databases">
        <title>WGS assembly of Brassica rapa FPsc.</title>
        <authorList>
            <person name="Bowman J."/>
            <person name="Kohchi T."/>
            <person name="Yamato K."/>
            <person name="Jenkins J."/>
            <person name="Shu S."/>
            <person name="Ishizaki K."/>
            <person name="Yamaoka S."/>
            <person name="Nishihama R."/>
            <person name="Nakamura Y."/>
            <person name="Berger F."/>
            <person name="Adam C."/>
            <person name="Aki S."/>
            <person name="Althoff F."/>
            <person name="Araki T."/>
            <person name="Arteaga-Vazquez M."/>
            <person name="Balasubrmanian S."/>
            <person name="Bauer D."/>
            <person name="Boehm C."/>
            <person name="Briginshaw L."/>
            <person name="Caballero-Perez J."/>
            <person name="Catarino B."/>
            <person name="Chen F."/>
            <person name="Chiyoda S."/>
            <person name="Chovatia M."/>
            <person name="Davies K."/>
            <person name="Delmans M."/>
            <person name="Demura T."/>
            <person name="Dierschke T."/>
            <person name="Dolan L."/>
            <person name="Dorantes-Acosta A."/>
            <person name="Eklund D."/>
            <person name="Florent S."/>
            <person name="Flores-Sandoval E."/>
            <person name="Fujiyama A."/>
            <person name="Fukuzawa H."/>
            <person name="Galik B."/>
            <person name="Grimanelli D."/>
            <person name="Grimwood J."/>
            <person name="Grossniklaus U."/>
            <person name="Hamada T."/>
            <person name="Haseloff J."/>
            <person name="Hetherington A."/>
            <person name="Higo A."/>
            <person name="Hirakawa Y."/>
            <person name="Hundley H."/>
            <person name="Ikeda Y."/>
            <person name="Inoue K."/>
            <person name="Inoue S."/>
            <person name="Ishida S."/>
            <person name="Jia Q."/>
            <person name="Kakita M."/>
            <person name="Kanazawa T."/>
            <person name="Kawai Y."/>
            <person name="Kawashima T."/>
            <person name="Kennedy M."/>
            <person name="Kinose K."/>
            <person name="Kinoshita T."/>
            <person name="Kohara Y."/>
            <person name="Koide E."/>
            <person name="Komatsu K."/>
            <person name="Kopischke S."/>
            <person name="Kubo M."/>
            <person name="Kyozuka J."/>
            <person name="Lagercrantz U."/>
            <person name="Lin S."/>
            <person name="Lindquist E."/>
            <person name="Lipzen A."/>
            <person name="Lu C."/>
            <person name="Luna E."/>
            <person name="Martienssen R."/>
            <person name="Minamino N."/>
            <person name="Mizutani M."/>
            <person name="Mizutani M."/>
            <person name="Mochizuki N."/>
            <person name="Monte I."/>
            <person name="Mosher R."/>
            <person name="Nagasaki H."/>
            <person name="Nakagami H."/>
            <person name="Naramoto S."/>
            <person name="Nishitani K."/>
            <person name="Ohtani M."/>
            <person name="Okamoto T."/>
            <person name="Okumura M."/>
            <person name="Phillips J."/>
            <person name="Pollak B."/>
            <person name="Reinders A."/>
            <person name="Roevekamp M."/>
            <person name="Sano R."/>
            <person name="Sawa S."/>
            <person name="Schmid M."/>
            <person name="Shirakawa M."/>
            <person name="Solano R."/>
            <person name="Spunde A."/>
            <person name="Suetsugu N."/>
            <person name="Sugano S."/>
            <person name="Sugiyama A."/>
            <person name="Sun R."/>
            <person name="Suzuki Y."/>
            <person name="Takenaka M."/>
            <person name="Takezawa D."/>
            <person name="Tomogane H."/>
            <person name="Tsuzuki M."/>
            <person name="Ueda T."/>
            <person name="Umeda M."/>
            <person name="Ward J."/>
            <person name="Watanabe Y."/>
            <person name="Yazaki K."/>
            <person name="Yokoyama R."/>
            <person name="Yoshitake Y."/>
            <person name="Yotsui I."/>
            <person name="Zachgo S."/>
            <person name="Schmutz J."/>
        </authorList>
    </citation>
    <scope>NUCLEOTIDE SEQUENCE [LARGE SCALE GENOMIC DNA]</scope>
    <source>
        <strain evidence="2">cv. B-3</strain>
    </source>
</reference>